<keyword evidence="1" id="KW-1133">Transmembrane helix</keyword>
<evidence type="ECO:0000259" key="2">
    <source>
        <dbReference type="SMART" id="SM00909"/>
    </source>
</evidence>
<gene>
    <name evidence="3" type="ORF">ASZ90_006712</name>
</gene>
<proteinExistence type="predicted"/>
<evidence type="ECO:0000313" key="3">
    <source>
        <dbReference type="EMBL" id="KUG23508.1"/>
    </source>
</evidence>
<sequence length="207" mass="23340">MTTKRQRRSENIREKKIKKSTRILYLSLILGGAFILLVLFFITLFNLVFPPVDMDAMKKKERQVVKIYFSDPQERFLMPEKRYVIKENDAAAQAKEIVKAILDGSKTGLVNTFPAGVGLRDVKVVDIDTALVNFSKNLIKLHPGSSTAEMASIYSLTNSITQNIPTIKKVKILVEGKELFSIKGHISTLKAFRPDLELVVAEKEKNS</sequence>
<accession>A0A0W8FRU0</accession>
<dbReference type="Pfam" id="PF10646">
    <property type="entry name" value="Germane"/>
    <property type="match status" value="1"/>
</dbReference>
<dbReference type="InterPro" id="IPR019606">
    <property type="entry name" value="GerMN"/>
</dbReference>
<dbReference type="SMART" id="SM00909">
    <property type="entry name" value="Germane"/>
    <property type="match status" value="1"/>
</dbReference>
<feature type="transmembrane region" description="Helical" evidence="1">
    <location>
        <begin position="23"/>
        <end position="49"/>
    </location>
</feature>
<name>A0A0W8FRU0_9ZZZZ</name>
<dbReference type="AlphaFoldDB" id="A0A0W8FRU0"/>
<comment type="caution">
    <text evidence="3">The sequence shown here is derived from an EMBL/GenBank/DDBJ whole genome shotgun (WGS) entry which is preliminary data.</text>
</comment>
<reference evidence="3" key="1">
    <citation type="journal article" date="2015" name="Proc. Natl. Acad. Sci. U.S.A.">
        <title>Networks of energetic and metabolic interactions define dynamics in microbial communities.</title>
        <authorList>
            <person name="Embree M."/>
            <person name="Liu J.K."/>
            <person name="Al-Bassam M.M."/>
            <person name="Zengler K."/>
        </authorList>
    </citation>
    <scope>NUCLEOTIDE SEQUENCE</scope>
</reference>
<feature type="domain" description="GerMN" evidence="2">
    <location>
        <begin position="94"/>
        <end position="183"/>
    </location>
</feature>
<protein>
    <recommendedName>
        <fullName evidence="2">GerMN domain-containing protein</fullName>
    </recommendedName>
</protein>
<keyword evidence="1" id="KW-0472">Membrane</keyword>
<evidence type="ECO:0000256" key="1">
    <source>
        <dbReference type="SAM" id="Phobius"/>
    </source>
</evidence>
<dbReference type="EMBL" id="LNQE01000903">
    <property type="protein sequence ID" value="KUG23508.1"/>
    <property type="molecule type" value="Genomic_DNA"/>
</dbReference>
<keyword evidence="1" id="KW-0812">Transmembrane</keyword>
<organism evidence="3">
    <name type="scientific">hydrocarbon metagenome</name>
    <dbReference type="NCBI Taxonomy" id="938273"/>
    <lineage>
        <taxon>unclassified sequences</taxon>
        <taxon>metagenomes</taxon>
        <taxon>ecological metagenomes</taxon>
    </lineage>
</organism>